<dbReference type="Pfam" id="PF12850">
    <property type="entry name" value="Metallophos_2"/>
    <property type="match status" value="1"/>
</dbReference>
<comment type="cofactor">
    <cofactor evidence="2">
        <name>a divalent metal cation</name>
        <dbReference type="ChEBI" id="CHEBI:60240"/>
    </cofactor>
</comment>
<dbReference type="InterPro" id="IPR024654">
    <property type="entry name" value="Calcineurin-like_PHP_lpxH"/>
</dbReference>
<name>A0A9E6MPL7_9ACTN</name>
<dbReference type="KEGG" id="ebz:J7S26_05315"/>
<keyword evidence="2" id="KW-0479">Metal-binding</keyword>
<accession>A0A9E6MPL7</accession>
<dbReference type="GO" id="GO:0046872">
    <property type="term" value="F:metal ion binding"/>
    <property type="evidence" value="ECO:0007669"/>
    <property type="project" value="UniProtKB-KW"/>
</dbReference>
<dbReference type="EMBL" id="WPCR01000008">
    <property type="protein sequence ID" value="NHM14516.1"/>
    <property type="molecule type" value="Genomic_DNA"/>
</dbReference>
<sequence length="177" mass="18408">MALVGVLSDTHGRLASEAYAALADCDAIIHAGDICSPGILAQLGALAPTYAVLGNNDFAEYGDAVARFARPVIDGVRFLVAHYPRDVQIGFNGCAGCSAGDPIPQVCVHGHTHVPRLEWGPAARPAQFVVCPGSVSLPRGGFPRSVAKLEVSEGRIAGVRIEALDGGVLLEWPETQG</sequence>
<evidence type="ECO:0000313" key="5">
    <source>
        <dbReference type="EMBL" id="QTU83805.1"/>
    </source>
</evidence>
<dbReference type="SUPFAM" id="SSF56300">
    <property type="entry name" value="Metallo-dependent phosphatases"/>
    <property type="match status" value="1"/>
</dbReference>
<dbReference type="EC" id="3.1.4.-" evidence="2"/>
<evidence type="ECO:0000259" key="3">
    <source>
        <dbReference type="Pfam" id="PF12850"/>
    </source>
</evidence>
<dbReference type="GO" id="GO:0016787">
    <property type="term" value="F:hydrolase activity"/>
    <property type="evidence" value="ECO:0007669"/>
    <property type="project" value="UniProtKB-UniRule"/>
</dbReference>
<evidence type="ECO:0000256" key="1">
    <source>
        <dbReference type="ARBA" id="ARBA00008950"/>
    </source>
</evidence>
<dbReference type="Gene3D" id="3.60.21.10">
    <property type="match status" value="1"/>
</dbReference>
<proteinExistence type="inferred from homology"/>
<organism evidence="5 7">
    <name type="scientific">Xiamenia xianingshaonis</name>
    <dbReference type="NCBI Taxonomy" id="2682776"/>
    <lineage>
        <taxon>Bacteria</taxon>
        <taxon>Bacillati</taxon>
        <taxon>Actinomycetota</taxon>
        <taxon>Coriobacteriia</taxon>
        <taxon>Eggerthellales</taxon>
        <taxon>Eggerthellaceae</taxon>
        <taxon>Xiamenia</taxon>
    </lineage>
</organism>
<evidence type="ECO:0000313" key="7">
    <source>
        <dbReference type="Proteomes" id="UP000671910"/>
    </source>
</evidence>
<evidence type="ECO:0000313" key="4">
    <source>
        <dbReference type="EMBL" id="NHM14516.1"/>
    </source>
</evidence>
<reference evidence="4 6" key="1">
    <citation type="submission" date="2019-11" db="EMBL/GenBank/DDBJ databases">
        <title>Eggerthellaceae novel genus isolated from the rectal contents of marmort.</title>
        <authorList>
            <person name="Zhang G."/>
        </authorList>
    </citation>
    <scope>NUCLEOTIDE SEQUENCE [LARGE SCALE GENOMIC DNA]</scope>
    <source>
        <strain evidence="6">zg-886</strain>
        <strain evidence="4">Zg-886</strain>
    </source>
</reference>
<keyword evidence="6" id="KW-1185">Reference proteome</keyword>
<feature type="domain" description="Calcineurin-like phosphoesterase" evidence="3">
    <location>
        <begin position="4"/>
        <end position="153"/>
    </location>
</feature>
<dbReference type="Proteomes" id="UP000671910">
    <property type="component" value="Chromosome"/>
</dbReference>
<gene>
    <name evidence="4" type="ORF">GMI68_07025</name>
    <name evidence="5" type="ORF">J7S26_05315</name>
</gene>
<dbReference type="InterPro" id="IPR029052">
    <property type="entry name" value="Metallo-depent_PP-like"/>
</dbReference>
<evidence type="ECO:0000256" key="2">
    <source>
        <dbReference type="RuleBase" id="RU362039"/>
    </source>
</evidence>
<dbReference type="NCBIfam" id="TIGR00040">
    <property type="entry name" value="yfcE"/>
    <property type="match status" value="1"/>
</dbReference>
<comment type="similarity">
    <text evidence="1 2">Belongs to the metallophosphoesterase superfamily. YfcE family.</text>
</comment>
<dbReference type="EMBL" id="CP072829">
    <property type="protein sequence ID" value="QTU83805.1"/>
    <property type="molecule type" value="Genomic_DNA"/>
</dbReference>
<dbReference type="InterPro" id="IPR000979">
    <property type="entry name" value="Phosphodiesterase_MJ0936/Vps29"/>
</dbReference>
<dbReference type="AlphaFoldDB" id="A0A9E6MPL7"/>
<dbReference type="Proteomes" id="UP000636394">
    <property type="component" value="Unassembled WGS sequence"/>
</dbReference>
<dbReference type="RefSeq" id="WP_166339811.1">
    <property type="nucleotide sequence ID" value="NZ_CP072829.1"/>
</dbReference>
<evidence type="ECO:0000313" key="6">
    <source>
        <dbReference type="Proteomes" id="UP000636394"/>
    </source>
</evidence>
<protein>
    <recommendedName>
        <fullName evidence="2">Phosphoesterase</fullName>
        <ecNumber evidence="2">3.1.4.-</ecNumber>
    </recommendedName>
</protein>
<reference evidence="5" key="2">
    <citation type="submission" date="2021-04" db="EMBL/GenBank/DDBJ databases">
        <title>Novel species in family Eggerthellaceae.</title>
        <authorList>
            <person name="Zhang G."/>
        </authorList>
    </citation>
    <scope>NUCLEOTIDE SEQUENCE</scope>
    <source>
        <strain evidence="5">Zg-886</strain>
    </source>
</reference>